<accession>A0A977KAN9</accession>
<dbReference type="Proteomes" id="UP001063698">
    <property type="component" value="Chromosome"/>
</dbReference>
<proteinExistence type="predicted"/>
<name>A0A977KAN9_9CREN</name>
<dbReference type="EMBL" id="CP006868">
    <property type="protein sequence ID" value="UXD22116.1"/>
    <property type="molecule type" value="Genomic_DNA"/>
</dbReference>
<keyword evidence="2" id="KW-1185">Reference proteome</keyword>
<sequence>MIMRLSGEERRGHEIRELLAELAFSLDVEGLN</sequence>
<dbReference type="KEGG" id="ipc:IPA_01825"/>
<organism evidence="1 2">
    <name type="scientific">Ignicoccus pacificus DSM 13166</name>
    <dbReference type="NCBI Taxonomy" id="940294"/>
    <lineage>
        <taxon>Archaea</taxon>
        <taxon>Thermoproteota</taxon>
        <taxon>Thermoprotei</taxon>
        <taxon>Desulfurococcales</taxon>
        <taxon>Desulfurococcaceae</taxon>
        <taxon>Ignicoccus</taxon>
    </lineage>
</organism>
<gene>
    <name evidence="1" type="ORF">IPA_01825</name>
</gene>
<evidence type="ECO:0000313" key="1">
    <source>
        <dbReference type="EMBL" id="UXD22116.1"/>
    </source>
</evidence>
<dbReference type="AlphaFoldDB" id="A0A977KAN9"/>
<protein>
    <submittedName>
        <fullName evidence="1">Uncharacterized protein</fullName>
    </submittedName>
</protein>
<reference evidence="1" key="1">
    <citation type="submission" date="2013-11" db="EMBL/GenBank/DDBJ databases">
        <title>Comparative genomics of Ignicoccus.</title>
        <authorList>
            <person name="Podar M."/>
        </authorList>
    </citation>
    <scope>NUCLEOTIDE SEQUENCE</scope>
    <source>
        <strain evidence="1">DSM 13166</strain>
    </source>
</reference>
<evidence type="ECO:0000313" key="2">
    <source>
        <dbReference type="Proteomes" id="UP001063698"/>
    </source>
</evidence>